<dbReference type="EC" id="5.4.2.7" evidence="6 7"/>
<dbReference type="GO" id="GO:0009117">
    <property type="term" value="P:nucleotide metabolic process"/>
    <property type="evidence" value="ECO:0007669"/>
    <property type="project" value="UniProtKB-UniRule"/>
</dbReference>
<gene>
    <name evidence="6 9" type="primary">deoB</name>
    <name evidence="9" type="ORF">J0J70_07895</name>
</gene>
<comment type="catalytic activity">
    <reaction evidence="6">
        <text>alpha-D-ribose 1-phosphate = D-ribose 5-phosphate</text>
        <dbReference type="Rhea" id="RHEA:18793"/>
        <dbReference type="ChEBI" id="CHEBI:57720"/>
        <dbReference type="ChEBI" id="CHEBI:78346"/>
        <dbReference type="EC" id="5.4.2.7"/>
    </reaction>
</comment>
<dbReference type="GO" id="GO:0006018">
    <property type="term" value="P:2-deoxyribose 1-phosphate catabolic process"/>
    <property type="evidence" value="ECO:0007669"/>
    <property type="project" value="UniProtKB-UniRule"/>
</dbReference>
<dbReference type="FunFam" id="3.30.70.1250:FF:000001">
    <property type="entry name" value="Phosphopentomutase"/>
    <property type="match status" value="1"/>
</dbReference>
<dbReference type="PANTHER" id="PTHR21110:SF0">
    <property type="entry name" value="PHOSPHOPENTOMUTASE"/>
    <property type="match status" value="1"/>
</dbReference>
<keyword evidence="3 6" id="KW-0479">Metal-binding</keyword>
<comment type="cofactor">
    <cofactor evidence="6">
        <name>Mn(2+)</name>
        <dbReference type="ChEBI" id="CHEBI:29035"/>
    </cofactor>
    <text evidence="6">Binds 2 manganese ions.</text>
</comment>
<dbReference type="NCBIfam" id="TIGR01696">
    <property type="entry name" value="deoB"/>
    <property type="match status" value="1"/>
</dbReference>
<comment type="similarity">
    <text evidence="1 6">Belongs to the phosphopentomutase family.</text>
</comment>
<evidence type="ECO:0000313" key="10">
    <source>
        <dbReference type="Proteomes" id="UP001058072"/>
    </source>
</evidence>
<evidence type="ECO:0000259" key="8">
    <source>
        <dbReference type="Pfam" id="PF01676"/>
    </source>
</evidence>
<dbReference type="RefSeq" id="WP_212724300.1">
    <property type="nucleotide sequence ID" value="NZ_CP071250.1"/>
</dbReference>
<dbReference type="GO" id="GO:0005829">
    <property type="term" value="C:cytosol"/>
    <property type="evidence" value="ECO:0007669"/>
    <property type="project" value="TreeGrafter"/>
</dbReference>
<evidence type="ECO:0000256" key="2">
    <source>
        <dbReference type="ARBA" id="ARBA00022490"/>
    </source>
</evidence>
<comment type="pathway">
    <text evidence="6">Carbohydrate degradation; 2-deoxy-D-ribose 1-phosphate degradation; D-glyceraldehyde 3-phosphate and acetaldehyde from 2-deoxy-alpha-D-ribose 1-phosphate: step 1/2.</text>
</comment>
<protein>
    <recommendedName>
        <fullName evidence="6 7">Phosphopentomutase</fullName>
        <ecNumber evidence="6 7">5.4.2.7</ecNumber>
    </recommendedName>
    <alternativeName>
        <fullName evidence="6">Phosphodeoxyribomutase</fullName>
    </alternativeName>
</protein>
<evidence type="ECO:0000256" key="1">
    <source>
        <dbReference type="ARBA" id="ARBA00010373"/>
    </source>
</evidence>
<evidence type="ECO:0000256" key="7">
    <source>
        <dbReference type="NCBIfam" id="TIGR01696"/>
    </source>
</evidence>
<feature type="domain" description="Metalloenzyme" evidence="8">
    <location>
        <begin position="5"/>
        <end position="380"/>
    </location>
</feature>
<dbReference type="GO" id="GO:0008973">
    <property type="term" value="F:phosphopentomutase activity"/>
    <property type="evidence" value="ECO:0007669"/>
    <property type="project" value="UniProtKB-UniRule"/>
</dbReference>
<keyword evidence="5 6" id="KW-0413">Isomerase</keyword>
<proteinExistence type="inferred from homology"/>
<organism evidence="9 10">
    <name type="scientific">Turicibacter bilis</name>
    <dbReference type="NCBI Taxonomy" id="2735723"/>
    <lineage>
        <taxon>Bacteria</taxon>
        <taxon>Bacillati</taxon>
        <taxon>Bacillota</taxon>
        <taxon>Erysipelotrichia</taxon>
        <taxon>Erysipelotrichales</taxon>
        <taxon>Turicibacteraceae</taxon>
        <taxon>Turicibacter</taxon>
    </lineage>
</organism>
<dbReference type="InterPro" id="IPR006124">
    <property type="entry name" value="Metalloenzyme"/>
</dbReference>
<evidence type="ECO:0000256" key="4">
    <source>
        <dbReference type="ARBA" id="ARBA00023211"/>
    </source>
</evidence>
<feature type="binding site" evidence="6">
    <location>
        <position position="292"/>
    </location>
    <ligand>
        <name>Mn(2+)</name>
        <dbReference type="ChEBI" id="CHEBI:29035"/>
        <label>2</label>
    </ligand>
</feature>
<dbReference type="GO" id="GO:0030145">
    <property type="term" value="F:manganese ion binding"/>
    <property type="evidence" value="ECO:0007669"/>
    <property type="project" value="UniProtKB-UniRule"/>
</dbReference>
<feature type="binding site" evidence="6">
    <location>
        <position position="287"/>
    </location>
    <ligand>
        <name>Mn(2+)</name>
        <dbReference type="ChEBI" id="CHEBI:29035"/>
        <label>2</label>
    </ligand>
</feature>
<comment type="catalytic activity">
    <reaction evidence="6">
        <text>2-deoxy-alpha-D-ribose 1-phosphate = 2-deoxy-D-ribose 5-phosphate</text>
        <dbReference type="Rhea" id="RHEA:27658"/>
        <dbReference type="ChEBI" id="CHEBI:57259"/>
        <dbReference type="ChEBI" id="CHEBI:62877"/>
        <dbReference type="EC" id="5.4.2.7"/>
    </reaction>
</comment>
<feature type="binding site" evidence="6">
    <location>
        <position position="328"/>
    </location>
    <ligand>
        <name>Mn(2+)</name>
        <dbReference type="ChEBI" id="CHEBI:29035"/>
        <label>1</label>
    </ligand>
</feature>
<evidence type="ECO:0000313" key="9">
    <source>
        <dbReference type="EMBL" id="UUF07554.1"/>
    </source>
</evidence>
<sequence length="393" mass="43462">MKYNRIFLVIMDSVGAGELPDAKDYNDTGANTLKHIAQTAKGLNMPHMQALGLGNLTEIEGVAPIRPEKGYYTKCEELSVGKDTMTGHWEIMGLKITEPFRTFTDTGFPKELIDELEARTGRKVIGNKSSSGTEILDELGEQHMKTGDIIVYTSADSVLQIAAHEEVIPVEELWNMCKVAREITMKEEWKVGRIIARPFVGPKRGEFKRTPNRHDYALKPFGRTVLNELKDAGQEVIAIGKINDIYVGEGITEAILTKSNEDGMNQLLNVMKRDFNGLAFLNLVDFDAMYGHRRDPLGYAKCLEAFDVQLGEVLSEMKADDLLIISADHGNDPIASGSDHTREYIPVIMYSPSMKASGELPIGKSFANIGATVAENFGVEMPAIGESYLNQLN</sequence>
<feature type="binding site" evidence="6">
    <location>
        <position position="340"/>
    </location>
    <ligand>
        <name>Mn(2+)</name>
        <dbReference type="ChEBI" id="CHEBI:29035"/>
        <label>2</label>
    </ligand>
</feature>
<feature type="binding site" evidence="6">
    <location>
        <position position="12"/>
    </location>
    <ligand>
        <name>Mn(2+)</name>
        <dbReference type="ChEBI" id="CHEBI:29035"/>
        <label>1</label>
    </ligand>
</feature>
<dbReference type="Gene3D" id="3.30.70.1250">
    <property type="entry name" value="Phosphopentomutase"/>
    <property type="match status" value="1"/>
</dbReference>
<reference evidence="9" key="1">
    <citation type="submission" date="2021-03" db="EMBL/GenBank/DDBJ databases">
        <title>Comparative Genomics and Metabolomics in the genus Turicibacter.</title>
        <authorList>
            <person name="Maki J."/>
            <person name="Looft T."/>
        </authorList>
    </citation>
    <scope>NUCLEOTIDE SEQUENCE</scope>
    <source>
        <strain evidence="9">ISU324</strain>
    </source>
</reference>
<dbReference type="GO" id="GO:0043094">
    <property type="term" value="P:metabolic compound salvage"/>
    <property type="evidence" value="ECO:0007669"/>
    <property type="project" value="UniProtKB-UniRule"/>
</dbReference>
<dbReference type="PANTHER" id="PTHR21110">
    <property type="entry name" value="PHOSPHOPENTOMUTASE"/>
    <property type="match status" value="1"/>
</dbReference>
<evidence type="ECO:0000256" key="3">
    <source>
        <dbReference type="ARBA" id="ARBA00022723"/>
    </source>
</evidence>
<feature type="binding site" evidence="6">
    <location>
        <position position="329"/>
    </location>
    <ligand>
        <name>Mn(2+)</name>
        <dbReference type="ChEBI" id="CHEBI:29035"/>
        <label>1</label>
    </ligand>
</feature>
<name>A0A9Q9CJQ7_9FIRM</name>
<keyword evidence="4 6" id="KW-0464">Manganese</keyword>
<evidence type="ECO:0000256" key="5">
    <source>
        <dbReference type="ARBA" id="ARBA00023235"/>
    </source>
</evidence>
<keyword evidence="2 6" id="KW-0963">Cytoplasm</keyword>
<evidence type="ECO:0000256" key="6">
    <source>
        <dbReference type="HAMAP-Rule" id="MF_00740"/>
    </source>
</evidence>
<dbReference type="Pfam" id="PF01676">
    <property type="entry name" value="Metalloenzyme"/>
    <property type="match status" value="1"/>
</dbReference>
<dbReference type="AlphaFoldDB" id="A0A9Q9CJQ7"/>
<comment type="function">
    <text evidence="6">Isomerase that catalyzes the conversion of deoxy-ribose 1-phosphate (dRib-1-P) and ribose 1-phosphate (Rib-1-P) to deoxy-ribose 5-phosphate (dRib-5-P) and ribose 5-phosphate (Rib-5-P), respectively.</text>
</comment>
<dbReference type="PIRSF" id="PIRSF001491">
    <property type="entry name" value="Ppentomutase"/>
    <property type="match status" value="1"/>
</dbReference>
<dbReference type="Gene3D" id="3.40.720.10">
    <property type="entry name" value="Alkaline Phosphatase, subunit A"/>
    <property type="match status" value="1"/>
</dbReference>
<accession>A0A9Q9CJQ7</accession>
<dbReference type="SUPFAM" id="SSF143856">
    <property type="entry name" value="DeoB insert domain-like"/>
    <property type="match status" value="1"/>
</dbReference>
<dbReference type="InterPro" id="IPR024052">
    <property type="entry name" value="Phosphopentomutase_DeoB_cap_sf"/>
</dbReference>
<dbReference type="InterPro" id="IPR017850">
    <property type="entry name" value="Alkaline_phosphatase_core_sf"/>
</dbReference>
<dbReference type="EMBL" id="CP071250">
    <property type="protein sequence ID" value="UUF07554.1"/>
    <property type="molecule type" value="Genomic_DNA"/>
</dbReference>
<dbReference type="CDD" id="cd16009">
    <property type="entry name" value="PPM"/>
    <property type="match status" value="1"/>
</dbReference>
<dbReference type="InterPro" id="IPR010045">
    <property type="entry name" value="DeoB"/>
</dbReference>
<dbReference type="Proteomes" id="UP001058072">
    <property type="component" value="Chromosome"/>
</dbReference>
<dbReference type="GO" id="GO:0000287">
    <property type="term" value="F:magnesium ion binding"/>
    <property type="evidence" value="ECO:0007669"/>
    <property type="project" value="UniProtKB-UniRule"/>
</dbReference>
<comment type="subcellular location">
    <subcellularLocation>
        <location evidence="6">Cytoplasm</location>
    </subcellularLocation>
</comment>
<dbReference type="SUPFAM" id="SSF53649">
    <property type="entry name" value="Alkaline phosphatase-like"/>
    <property type="match status" value="1"/>
</dbReference>
<dbReference type="NCBIfam" id="NF003766">
    <property type="entry name" value="PRK05362.1"/>
    <property type="match status" value="1"/>
</dbReference>
<dbReference type="HAMAP" id="MF_00740">
    <property type="entry name" value="Phosphopentomut"/>
    <property type="match status" value="1"/>
</dbReference>